<keyword evidence="2" id="KW-0766">Superantigen</keyword>
<dbReference type="InterPro" id="IPR013307">
    <property type="entry name" value="Superantigen_bac"/>
</dbReference>
<evidence type="ECO:0000259" key="7">
    <source>
        <dbReference type="Pfam" id="PF01123"/>
    </source>
</evidence>
<accession>A0A0N9QEJ9</accession>
<evidence type="ECO:0000256" key="5">
    <source>
        <dbReference type="ARBA" id="ARBA00022861"/>
    </source>
</evidence>
<dbReference type="InterPro" id="IPR006123">
    <property type="entry name" value="Toxin_b-grasp_Staph/Strep"/>
</dbReference>
<dbReference type="Pfam" id="PF02876">
    <property type="entry name" value="Stap_Strp_tox_C"/>
    <property type="match status" value="1"/>
</dbReference>
<dbReference type="SUPFAM" id="SSF50203">
    <property type="entry name" value="Bacterial enterotoxins"/>
    <property type="match status" value="1"/>
</dbReference>
<evidence type="ECO:0000256" key="4">
    <source>
        <dbReference type="ARBA" id="ARBA00022729"/>
    </source>
</evidence>
<dbReference type="InterPro" id="IPR016091">
    <property type="entry name" value="SuperAg_toxin_C"/>
</dbReference>
<dbReference type="PRINTS" id="PR00279">
    <property type="entry name" value="BACTRLTOXIN"/>
</dbReference>
<proteinExistence type="inferred from homology"/>
<keyword evidence="3" id="KW-0800">Toxin</keyword>
<keyword evidence="5" id="KW-0260">Enterotoxin</keyword>
<feature type="disulfide bond" evidence="6">
    <location>
        <begin position="115"/>
        <end position="136"/>
    </location>
</feature>
<evidence type="ECO:0000313" key="9">
    <source>
        <dbReference type="EMBL" id="ALH25110.1"/>
    </source>
</evidence>
<dbReference type="AlphaFoldDB" id="A0A0N9QEJ9"/>
<evidence type="ECO:0000259" key="8">
    <source>
        <dbReference type="Pfam" id="PF02876"/>
    </source>
</evidence>
<keyword evidence="4" id="KW-0732">Signal</keyword>
<feature type="domain" description="Staphylococcal/Streptococcal toxin OB-fold" evidence="7">
    <location>
        <begin position="47"/>
        <end position="143"/>
    </location>
</feature>
<evidence type="ECO:0000256" key="3">
    <source>
        <dbReference type="ARBA" id="ARBA00022656"/>
    </source>
</evidence>
<dbReference type="Gene3D" id="3.10.20.120">
    <property type="match status" value="1"/>
</dbReference>
<sequence>MRKVFILITLLFGYSSYSLLEARAETQNDPNISELNKSSQYTGSWHNIWYLYNSDPVNAKKIKVSDKFLSHDFIVPINNPGHYDYVKTELKDSTMASSFDGKEVDIFGVNYFDQCYFSNENIQCDSNQGAGSKKTCMYGGITLNENNTNNRIQPIVVKVYENDSVTLSFDINIDKETVTIQELDYKVRNKLISKINLYHLGGTSYETGYIKFIENGNRYYWYDMMPDPGFTQSKYLMIYRGNETVESAKTEIEVHLTKK</sequence>
<protein>
    <submittedName>
        <fullName evidence="9">Enterotoxin-like protein</fullName>
    </submittedName>
</protein>
<evidence type="ECO:0000256" key="2">
    <source>
        <dbReference type="ARBA" id="ARBA00022633"/>
    </source>
</evidence>
<dbReference type="Pfam" id="PF01123">
    <property type="entry name" value="Stap_Strp_toxin"/>
    <property type="match status" value="1"/>
</dbReference>
<reference evidence="9" key="1">
    <citation type="journal article" date="2015" name="Antimicrob. Agents Chemother.">
        <title>A clonal complex 12 methicillin-resistant Staphylococcus aureus strain, West Australian MRSA-59, harbors a novel pseudo-SCCmec element.</title>
        <authorList>
            <person name="Monecke S."/>
            <person name="Coombs G.W."/>
            <person name="Pearson J."/>
            <person name="Hotzel H."/>
            <person name="Slickers P."/>
            <person name="Ehricht R."/>
        </authorList>
    </citation>
    <scope>NUCLEOTIDE SEQUENCE</scope>
    <source>
        <strain evidence="9">WA-MRSA-59</strain>
    </source>
</reference>
<dbReference type="InterPro" id="IPR006173">
    <property type="entry name" value="Staph_tox_OB"/>
</dbReference>
<dbReference type="GO" id="GO:0005576">
    <property type="term" value="C:extracellular region"/>
    <property type="evidence" value="ECO:0007669"/>
    <property type="project" value="InterPro"/>
</dbReference>
<keyword evidence="6" id="KW-1015">Disulfide bond</keyword>
<gene>
    <name evidence="9" type="primary">entCM14</name>
</gene>
<evidence type="ECO:0000256" key="1">
    <source>
        <dbReference type="ARBA" id="ARBA00008401"/>
    </source>
</evidence>
<dbReference type="InterPro" id="IPR006177">
    <property type="entry name" value="Toxin_bac"/>
</dbReference>
<evidence type="ECO:0000256" key="6">
    <source>
        <dbReference type="PIRSR" id="PIRSR613307-50"/>
    </source>
</evidence>
<organism evidence="9">
    <name type="scientific">Staphylococcus aureus</name>
    <dbReference type="NCBI Taxonomy" id="1280"/>
    <lineage>
        <taxon>Bacteria</taxon>
        <taxon>Bacillati</taxon>
        <taxon>Bacillota</taxon>
        <taxon>Bacilli</taxon>
        <taxon>Bacillales</taxon>
        <taxon>Staphylococcaceae</taxon>
        <taxon>Staphylococcus</taxon>
    </lineage>
</organism>
<dbReference type="Gene3D" id="2.40.50.110">
    <property type="match status" value="1"/>
</dbReference>
<name>A0A0N9QEJ9_STAAU</name>
<dbReference type="SUPFAM" id="SSF54334">
    <property type="entry name" value="Superantigen toxins, C-terminal domain"/>
    <property type="match status" value="1"/>
</dbReference>
<dbReference type="InterPro" id="IPR008992">
    <property type="entry name" value="Enterotoxin"/>
</dbReference>
<dbReference type="PROSITE" id="PS00278">
    <property type="entry name" value="STAPH_STREP_TOXIN_2"/>
    <property type="match status" value="1"/>
</dbReference>
<dbReference type="EMBL" id="KT316803">
    <property type="protein sequence ID" value="ALH25110.1"/>
    <property type="molecule type" value="Genomic_DNA"/>
</dbReference>
<dbReference type="GO" id="GO:0090729">
    <property type="term" value="F:toxin activity"/>
    <property type="evidence" value="ECO:0007669"/>
    <property type="project" value="UniProtKB-KW"/>
</dbReference>
<feature type="domain" description="Staphylococcal/Streptococcal toxin beta-grasp" evidence="8">
    <location>
        <begin position="157"/>
        <end position="256"/>
    </location>
</feature>
<comment type="similarity">
    <text evidence="1">Belongs to the staphylococcal/streptococcal toxin family.</text>
</comment>
<dbReference type="PRINTS" id="PR01898">
    <property type="entry name" value="SAGSUPRFAMLY"/>
</dbReference>
<dbReference type="InterPro" id="IPR006126">
    <property type="entry name" value="Staph/Strept_toxin_CS"/>
</dbReference>